<dbReference type="Proteomes" id="UP001500212">
    <property type="component" value="Unassembled WGS sequence"/>
</dbReference>
<name>A0ABP8TLY9_9ACTN</name>
<feature type="transmembrane region" description="Helical" evidence="1">
    <location>
        <begin position="101"/>
        <end position="123"/>
    </location>
</feature>
<dbReference type="EMBL" id="BAABHJ010000008">
    <property type="protein sequence ID" value="GAA4608963.1"/>
    <property type="molecule type" value="Genomic_DNA"/>
</dbReference>
<organism evidence="2 3">
    <name type="scientific">Actinoallomurus liliacearum</name>
    <dbReference type="NCBI Taxonomy" id="1080073"/>
    <lineage>
        <taxon>Bacteria</taxon>
        <taxon>Bacillati</taxon>
        <taxon>Actinomycetota</taxon>
        <taxon>Actinomycetes</taxon>
        <taxon>Streptosporangiales</taxon>
        <taxon>Thermomonosporaceae</taxon>
        <taxon>Actinoallomurus</taxon>
    </lineage>
</organism>
<feature type="transmembrane region" description="Helical" evidence="1">
    <location>
        <begin position="43"/>
        <end position="69"/>
    </location>
</feature>
<keyword evidence="1" id="KW-0472">Membrane</keyword>
<keyword evidence="3" id="KW-1185">Reference proteome</keyword>
<keyword evidence="1" id="KW-0812">Transmembrane</keyword>
<reference evidence="3" key="1">
    <citation type="journal article" date="2019" name="Int. J. Syst. Evol. Microbiol.">
        <title>The Global Catalogue of Microorganisms (GCM) 10K type strain sequencing project: providing services to taxonomists for standard genome sequencing and annotation.</title>
        <authorList>
            <consortium name="The Broad Institute Genomics Platform"/>
            <consortium name="The Broad Institute Genome Sequencing Center for Infectious Disease"/>
            <person name="Wu L."/>
            <person name="Ma J."/>
        </authorList>
    </citation>
    <scope>NUCLEOTIDE SEQUENCE [LARGE SCALE GENOMIC DNA]</scope>
    <source>
        <strain evidence="3">JCM 17938</strain>
    </source>
</reference>
<sequence length="127" mass="12584">MPIDTVTVAIWAVGVGSVAIAGFVVNTACSIVVNGDPINIDKLVAVCFIGVFVGAVISTVGGVIIRAALGYRYGFLDYIVAGSSVLVGTVIGGLDSAHAVGFGLGGLLGLTVGFCIALGGILASRDE</sequence>
<evidence type="ECO:0000313" key="2">
    <source>
        <dbReference type="EMBL" id="GAA4608963.1"/>
    </source>
</evidence>
<protein>
    <recommendedName>
        <fullName evidence="4">Major facilitator superfamily (MFS) profile domain-containing protein</fullName>
    </recommendedName>
</protein>
<gene>
    <name evidence="2" type="ORF">GCM10023195_35670</name>
</gene>
<evidence type="ECO:0000313" key="3">
    <source>
        <dbReference type="Proteomes" id="UP001500212"/>
    </source>
</evidence>
<evidence type="ECO:0000256" key="1">
    <source>
        <dbReference type="SAM" id="Phobius"/>
    </source>
</evidence>
<keyword evidence="1" id="KW-1133">Transmembrane helix</keyword>
<feature type="transmembrane region" description="Helical" evidence="1">
    <location>
        <begin position="6"/>
        <end position="31"/>
    </location>
</feature>
<comment type="caution">
    <text evidence="2">The sequence shown here is derived from an EMBL/GenBank/DDBJ whole genome shotgun (WGS) entry which is preliminary data.</text>
</comment>
<proteinExistence type="predicted"/>
<accession>A0ABP8TLY9</accession>
<feature type="transmembrane region" description="Helical" evidence="1">
    <location>
        <begin position="75"/>
        <end position="94"/>
    </location>
</feature>
<evidence type="ECO:0008006" key="4">
    <source>
        <dbReference type="Google" id="ProtNLM"/>
    </source>
</evidence>